<dbReference type="Proteomes" id="UP001295469">
    <property type="component" value="Chromosome C01"/>
</dbReference>
<dbReference type="GO" id="GO:0003723">
    <property type="term" value="F:RNA binding"/>
    <property type="evidence" value="ECO:0007669"/>
    <property type="project" value="InterPro"/>
</dbReference>
<dbReference type="InterPro" id="IPR046960">
    <property type="entry name" value="PPR_At4g14850-like_plant"/>
</dbReference>
<dbReference type="FunFam" id="1.25.40.10:FF:000090">
    <property type="entry name" value="Pentatricopeptide repeat-containing protein, chloroplastic"/>
    <property type="match status" value="1"/>
</dbReference>
<accession>A0A816RDT0</accession>
<protein>
    <submittedName>
        <fullName evidence="6">(rape) hypothetical protein</fullName>
    </submittedName>
</protein>
<dbReference type="SUPFAM" id="SSF48452">
    <property type="entry name" value="TPR-like"/>
    <property type="match status" value="1"/>
</dbReference>
<dbReference type="InterPro" id="IPR011990">
    <property type="entry name" value="TPR-like_helical_dom_sf"/>
</dbReference>
<evidence type="ECO:0000256" key="3">
    <source>
        <dbReference type="PROSITE-ProRule" id="PRU00708"/>
    </source>
</evidence>
<feature type="repeat" description="PPR" evidence="3">
    <location>
        <begin position="623"/>
        <end position="657"/>
    </location>
</feature>
<feature type="repeat" description="PPR" evidence="3">
    <location>
        <begin position="394"/>
        <end position="428"/>
    </location>
</feature>
<dbReference type="PANTHER" id="PTHR47926:SF545">
    <property type="entry name" value="PENTACOTRIPEPTIDE-REPEAT REGION OF PRORP DOMAIN-CONTAINING PROTEIN"/>
    <property type="match status" value="1"/>
</dbReference>
<comment type="similarity">
    <text evidence="2">Belongs to the PPR family. PCMP-E subfamily.</text>
</comment>
<feature type="repeat" description="PPR" evidence="3">
    <location>
        <begin position="293"/>
        <end position="327"/>
    </location>
</feature>
<evidence type="ECO:0000256" key="2">
    <source>
        <dbReference type="ARBA" id="ARBA00061659"/>
    </source>
</evidence>
<dbReference type="InterPro" id="IPR002885">
    <property type="entry name" value="PPR_rpt"/>
</dbReference>
<dbReference type="InterPro" id="IPR055482">
    <property type="entry name" value="DUF7054"/>
</dbReference>
<dbReference type="Pfam" id="PF13041">
    <property type="entry name" value="PPR_2"/>
    <property type="match status" value="1"/>
</dbReference>
<feature type="non-terminal residue" evidence="6">
    <location>
        <position position="1"/>
    </location>
</feature>
<dbReference type="NCBIfam" id="TIGR00756">
    <property type="entry name" value="PPR"/>
    <property type="match status" value="7"/>
</dbReference>
<keyword evidence="1" id="KW-0677">Repeat</keyword>
<organism evidence="6">
    <name type="scientific">Brassica napus</name>
    <name type="common">Rape</name>
    <dbReference type="NCBI Taxonomy" id="3708"/>
    <lineage>
        <taxon>Eukaryota</taxon>
        <taxon>Viridiplantae</taxon>
        <taxon>Streptophyta</taxon>
        <taxon>Embryophyta</taxon>
        <taxon>Tracheophyta</taxon>
        <taxon>Spermatophyta</taxon>
        <taxon>Magnoliopsida</taxon>
        <taxon>eudicotyledons</taxon>
        <taxon>Gunneridae</taxon>
        <taxon>Pentapetalae</taxon>
        <taxon>rosids</taxon>
        <taxon>malvids</taxon>
        <taxon>Brassicales</taxon>
        <taxon>Brassicaceae</taxon>
        <taxon>Brassiceae</taxon>
        <taxon>Brassica</taxon>
    </lineage>
</organism>
<dbReference type="Gene3D" id="1.25.40.10">
    <property type="entry name" value="Tetratricopeptide repeat domain"/>
    <property type="match status" value="3"/>
</dbReference>
<feature type="domain" description="DUF7054" evidence="5">
    <location>
        <begin position="158"/>
        <end position="239"/>
    </location>
</feature>
<dbReference type="EMBL" id="HG994365">
    <property type="protein sequence ID" value="CAF2070767.1"/>
    <property type="molecule type" value="Genomic_DNA"/>
</dbReference>
<dbReference type="PANTHER" id="PTHR47926">
    <property type="entry name" value="PENTATRICOPEPTIDE REPEAT-CONTAINING PROTEIN"/>
    <property type="match status" value="1"/>
</dbReference>
<feature type="repeat" description="PPR" evidence="3">
    <location>
        <begin position="658"/>
        <end position="692"/>
    </location>
</feature>
<dbReference type="FunFam" id="1.25.40.10:FF:001214">
    <property type="entry name" value="Pentatricopeptide repeat-containing protein At2g20540"/>
    <property type="match status" value="1"/>
</dbReference>
<name>A0A816RDT0_BRANA</name>
<feature type="region of interest" description="Disordered" evidence="4">
    <location>
        <begin position="46"/>
        <end position="72"/>
    </location>
</feature>
<dbReference type="GO" id="GO:0009451">
    <property type="term" value="P:RNA modification"/>
    <property type="evidence" value="ECO:0007669"/>
    <property type="project" value="InterPro"/>
</dbReference>
<evidence type="ECO:0000313" key="6">
    <source>
        <dbReference type="EMBL" id="CAF2070767.1"/>
    </source>
</evidence>
<dbReference type="Pfam" id="PF01535">
    <property type="entry name" value="PPR"/>
    <property type="match status" value="8"/>
</dbReference>
<reference evidence="6" key="1">
    <citation type="submission" date="2021-01" db="EMBL/GenBank/DDBJ databases">
        <authorList>
            <consortium name="Genoscope - CEA"/>
            <person name="William W."/>
        </authorList>
    </citation>
    <scope>NUCLEOTIDE SEQUENCE</scope>
</reference>
<gene>
    <name evidence="6" type="ORF">DARMORV10_C01P17190.1</name>
</gene>
<feature type="region of interest" description="Disordered" evidence="4">
    <location>
        <begin position="84"/>
        <end position="117"/>
    </location>
</feature>
<feature type="repeat" description="PPR" evidence="3">
    <location>
        <begin position="487"/>
        <end position="521"/>
    </location>
</feature>
<sequence length="805" mass="88869">SKAERIIPHFASLPSNLPKPLSFIILPSPQANSSQFITMSNSIHRRRVPTPVGNGGRSLRTKRTASRYVSDQHGSKYTNQVFERSFSESNLNRRRDGDGNCMRQPSPVMSGLPTGESDPIVYLPRIRSEVMASSPSLLGFSSPSSPFPTNQEGNKRETRKVVINVAVEGSPGPVRTMVKLSCNVEETIKLVLENYRKEGRTPKLNQGAAFELHQSHFSIQCLDKREIIGEIGSRSFYLRKRDHETGVSFAGISPVRTSLIPSSNLIESCIAQFIGKILRRTRKLWNILSSKVSTFSWGCLVRFLSQHRKFKEAVTSYIEMNNSGVPPSSHAITSVLRACGKIESVVDGNSVHAQAVKSGLCGCVYVQTGLVGLYSRLGYIDMAKKAFDEIGEKNTVSWNSLLHGYLESGDLEEARRVFDDIPEKDVVSWNLIISSYAKRGDMSDARSLFLAMPLKSSASWNILIGGYVNCGETKLARTSFDAMPDKSSVSWITMISGYTKSGDVESAEELFRQMFKKDKLVYDAMIACYAQNGNPNDALKLFSQMLEANSGVGLQPDEITLSSVVSASSQLGDTSFGTRVESYITEHGIQMDDLLSTSLIDLYMKGGEFDKAFKLFNGLNKKDTVSYSAMITGCGINGLAAEANRLFQEMIEKNILPNQVTFTGLLSACSHSGLVQDGYQCFDLMKKYNVEPSADHYGIMVDMLGRAGRLEEAYEVINGMPMKPNAGVWGALLLASGLHKSVEFGEIACRYCVELESDPSGYLSHLANIYTSVGRWDDARNVRAKMEEKKLRKTLGCSWVEGSNH</sequence>
<dbReference type="Pfam" id="PF23156">
    <property type="entry name" value="DUF7054"/>
    <property type="match status" value="1"/>
</dbReference>
<dbReference type="InterPro" id="IPR046848">
    <property type="entry name" value="E_motif"/>
</dbReference>
<dbReference type="PROSITE" id="PS51375">
    <property type="entry name" value="PPR"/>
    <property type="match status" value="5"/>
</dbReference>
<evidence type="ECO:0000256" key="4">
    <source>
        <dbReference type="SAM" id="MobiDB-lite"/>
    </source>
</evidence>
<evidence type="ECO:0000259" key="5">
    <source>
        <dbReference type="Pfam" id="PF23156"/>
    </source>
</evidence>
<proteinExistence type="inferred from homology"/>
<evidence type="ECO:0000256" key="1">
    <source>
        <dbReference type="ARBA" id="ARBA00022737"/>
    </source>
</evidence>
<dbReference type="Pfam" id="PF20431">
    <property type="entry name" value="E_motif"/>
    <property type="match status" value="1"/>
</dbReference>
<dbReference type="AlphaFoldDB" id="A0A816RDT0"/>